<evidence type="ECO:0000256" key="1">
    <source>
        <dbReference type="SAM" id="MobiDB-lite"/>
    </source>
</evidence>
<sequence>MASDTGIQEADVKHYLRKSAAYLFHSRRIAAVAHRSIRRPASQSATCATSAQRIPGCRQPTAT</sequence>
<feature type="compositionally biased region" description="Low complexity" evidence="1">
    <location>
        <begin position="41"/>
        <end position="52"/>
    </location>
</feature>
<geneLocation type="plasmid" evidence="2">
    <name>unnamed1</name>
</geneLocation>
<keyword evidence="2" id="KW-0614">Plasmid</keyword>
<feature type="region of interest" description="Disordered" evidence="1">
    <location>
        <begin position="40"/>
        <end position="63"/>
    </location>
</feature>
<organism evidence="2 3">
    <name type="scientific">Cupriavidus oxalaticus</name>
    <dbReference type="NCBI Taxonomy" id="96344"/>
    <lineage>
        <taxon>Bacteria</taxon>
        <taxon>Pseudomonadati</taxon>
        <taxon>Pseudomonadota</taxon>
        <taxon>Betaproteobacteria</taxon>
        <taxon>Burkholderiales</taxon>
        <taxon>Burkholderiaceae</taxon>
        <taxon>Cupriavidus</taxon>
    </lineage>
</organism>
<gene>
    <name evidence="2" type="ORF">E0W60_32765</name>
</gene>
<dbReference type="RefSeq" id="WP_135706955.1">
    <property type="nucleotide sequence ID" value="NZ_CP038636.1"/>
</dbReference>
<proteinExistence type="predicted"/>
<dbReference type="KEGG" id="cox:E0W60_32765"/>
<accession>A0A4V1BZL5</accession>
<reference evidence="2 3" key="1">
    <citation type="submission" date="2019-03" db="EMBL/GenBank/DDBJ databases">
        <title>Efficiently degradation of phenoxyalkanoic acid herbicides by Cupriavidus oxalaticus strain X32.</title>
        <authorList>
            <person name="Sheng X."/>
        </authorList>
    </citation>
    <scope>NUCLEOTIDE SEQUENCE [LARGE SCALE GENOMIC DNA]</scope>
    <source>
        <strain evidence="2 3">X32</strain>
        <plasmid evidence="2 3">unnamed1</plasmid>
    </source>
</reference>
<evidence type="ECO:0000313" key="2">
    <source>
        <dbReference type="EMBL" id="QBY55742.1"/>
    </source>
</evidence>
<dbReference type="Proteomes" id="UP000295294">
    <property type="component" value="Plasmid unnamed1"/>
</dbReference>
<dbReference type="AlphaFoldDB" id="A0A4V1BZL5"/>
<dbReference type="EMBL" id="CP038636">
    <property type="protein sequence ID" value="QBY55742.1"/>
    <property type="molecule type" value="Genomic_DNA"/>
</dbReference>
<name>A0A4V1BZL5_9BURK</name>
<evidence type="ECO:0000313" key="3">
    <source>
        <dbReference type="Proteomes" id="UP000295294"/>
    </source>
</evidence>
<protein>
    <submittedName>
        <fullName evidence="2">Uncharacterized protein</fullName>
    </submittedName>
</protein>